<dbReference type="RefSeq" id="WP_126536175.1">
    <property type="nucleotide sequence ID" value="NZ_AP018560.1"/>
</dbReference>
<gene>
    <name evidence="2" type="ORF">ALSL_0417</name>
</gene>
<dbReference type="KEGG" id="rbd:ALSL_0417"/>
<reference evidence="3" key="1">
    <citation type="submission" date="2018-04" db="EMBL/GenBank/DDBJ databases">
        <authorList>
            <person name="Watanabe M."/>
            <person name="Kojima H."/>
        </authorList>
    </citation>
    <scope>NUCLEOTIDE SEQUENCE [LARGE SCALE GENOMIC DNA]</scope>
    <source>
        <strain evidence="3">Dysh456</strain>
    </source>
</reference>
<sequence>MRRLPPILWLTLALLVAGCASDQRNQSLTATLNAYANALRWGDFKTAEQFVDPKLRAEHPPSALDWARYAQLRVSEYDDDTGPIADGPDQVRQTVRIHLINVHTQTERSVIDQQTWRYDAKLKRWWLTSGLPDVTQY</sequence>
<evidence type="ECO:0008006" key="4">
    <source>
        <dbReference type="Google" id="ProtNLM"/>
    </source>
</evidence>
<evidence type="ECO:0000256" key="1">
    <source>
        <dbReference type="SAM" id="SignalP"/>
    </source>
</evidence>
<dbReference type="Proteomes" id="UP000270530">
    <property type="component" value="Chromosome"/>
</dbReference>
<organism evidence="2 3">
    <name type="scientific">Aerosticca soli</name>
    <dbReference type="NCBI Taxonomy" id="2010829"/>
    <lineage>
        <taxon>Bacteria</taxon>
        <taxon>Pseudomonadati</taxon>
        <taxon>Pseudomonadota</taxon>
        <taxon>Gammaproteobacteria</taxon>
        <taxon>Lysobacterales</taxon>
        <taxon>Rhodanobacteraceae</taxon>
        <taxon>Aerosticca</taxon>
    </lineage>
</organism>
<keyword evidence="1" id="KW-0732">Signal</keyword>
<feature type="chain" id="PRO_5016237191" description="Lipoprotein" evidence="1">
    <location>
        <begin position="23"/>
        <end position="137"/>
    </location>
</feature>
<evidence type="ECO:0000313" key="3">
    <source>
        <dbReference type="Proteomes" id="UP000270530"/>
    </source>
</evidence>
<keyword evidence="3" id="KW-1185">Reference proteome</keyword>
<evidence type="ECO:0000313" key="2">
    <source>
        <dbReference type="EMBL" id="BBD79088.1"/>
    </source>
</evidence>
<proteinExistence type="predicted"/>
<accession>A0A2Z6E3G8</accession>
<dbReference type="AlphaFoldDB" id="A0A2Z6E3G8"/>
<reference evidence="3" key="2">
    <citation type="submission" date="2018-06" db="EMBL/GenBank/DDBJ databases">
        <title>Genome sequence of Rhodanobacteraceae bacterium strain Dysh456.</title>
        <authorList>
            <person name="Fukui M."/>
        </authorList>
    </citation>
    <scope>NUCLEOTIDE SEQUENCE [LARGE SCALE GENOMIC DNA]</scope>
    <source>
        <strain evidence="3">Dysh456</strain>
    </source>
</reference>
<name>A0A2Z6E3G8_9GAMM</name>
<dbReference type="OrthoDB" id="6196416at2"/>
<dbReference type="EMBL" id="AP018560">
    <property type="protein sequence ID" value="BBD79088.1"/>
    <property type="molecule type" value="Genomic_DNA"/>
</dbReference>
<dbReference type="PROSITE" id="PS51257">
    <property type="entry name" value="PROKAR_LIPOPROTEIN"/>
    <property type="match status" value="1"/>
</dbReference>
<feature type="signal peptide" evidence="1">
    <location>
        <begin position="1"/>
        <end position="22"/>
    </location>
</feature>
<protein>
    <recommendedName>
        <fullName evidence="4">Lipoprotein</fullName>
    </recommendedName>
</protein>